<reference evidence="8" key="1">
    <citation type="journal article" date="2019" name="Int. J. Syst. Evol. Microbiol.">
        <title>The Global Catalogue of Microorganisms (GCM) 10K type strain sequencing project: providing services to taxonomists for standard genome sequencing and annotation.</title>
        <authorList>
            <consortium name="The Broad Institute Genomics Platform"/>
            <consortium name="The Broad Institute Genome Sequencing Center for Infectious Disease"/>
            <person name="Wu L."/>
            <person name="Ma J."/>
        </authorList>
    </citation>
    <scope>NUCLEOTIDE SEQUENCE [LARGE SCALE GENOMIC DNA]</scope>
    <source>
        <strain evidence="8">CCUG 53762</strain>
    </source>
</reference>
<keyword evidence="5" id="KW-0998">Cell outer membrane</keyword>
<evidence type="ECO:0000313" key="8">
    <source>
        <dbReference type="Proteomes" id="UP001597118"/>
    </source>
</evidence>
<accession>A0ABW4IHU9</accession>
<evidence type="ECO:0000259" key="6">
    <source>
        <dbReference type="Pfam" id="PF01103"/>
    </source>
</evidence>
<evidence type="ECO:0000313" key="7">
    <source>
        <dbReference type="EMBL" id="MFD1631949.1"/>
    </source>
</evidence>
<feature type="domain" description="Bacterial surface antigen (D15)" evidence="6">
    <location>
        <begin position="525"/>
        <end position="741"/>
    </location>
</feature>
<evidence type="ECO:0000256" key="2">
    <source>
        <dbReference type="ARBA" id="ARBA00022692"/>
    </source>
</evidence>
<dbReference type="InterPro" id="IPR000184">
    <property type="entry name" value="Bac_surfAg_D15"/>
</dbReference>
<keyword evidence="3" id="KW-0732">Signal</keyword>
<name>A0ABW4IHU9_9SPHI</name>
<comment type="caution">
    <text evidence="7">The sequence shown here is derived from an EMBL/GenBank/DDBJ whole genome shotgun (WGS) entry which is preliminary data.</text>
</comment>
<proteinExistence type="predicted"/>
<dbReference type="Gene3D" id="2.40.160.50">
    <property type="entry name" value="membrane protein fhac: a member of the omp85/tpsb transporter family"/>
    <property type="match status" value="1"/>
</dbReference>
<keyword evidence="8" id="KW-1185">Reference proteome</keyword>
<dbReference type="Pfam" id="PF01103">
    <property type="entry name" value="Omp85"/>
    <property type="match status" value="1"/>
</dbReference>
<dbReference type="RefSeq" id="WP_379664271.1">
    <property type="nucleotide sequence ID" value="NZ_JBHUDG010000051.1"/>
</dbReference>
<gene>
    <name evidence="7" type="ORF">ACFSAH_18905</name>
</gene>
<evidence type="ECO:0000256" key="4">
    <source>
        <dbReference type="ARBA" id="ARBA00023136"/>
    </source>
</evidence>
<dbReference type="Proteomes" id="UP001597118">
    <property type="component" value="Unassembled WGS sequence"/>
</dbReference>
<comment type="subcellular location">
    <subcellularLocation>
        <location evidence="1">Membrane</location>
    </subcellularLocation>
</comment>
<keyword evidence="4" id="KW-0472">Membrane</keyword>
<evidence type="ECO:0000256" key="5">
    <source>
        <dbReference type="ARBA" id="ARBA00023237"/>
    </source>
</evidence>
<dbReference type="InterPro" id="IPR039910">
    <property type="entry name" value="D15-like"/>
</dbReference>
<dbReference type="Gene3D" id="3.10.20.310">
    <property type="entry name" value="membrane protein fhac"/>
    <property type="match status" value="1"/>
</dbReference>
<organism evidence="7 8">
    <name type="scientific">Pseudopedobacter beijingensis</name>
    <dbReference type="NCBI Taxonomy" id="1207056"/>
    <lineage>
        <taxon>Bacteria</taxon>
        <taxon>Pseudomonadati</taxon>
        <taxon>Bacteroidota</taxon>
        <taxon>Sphingobacteriia</taxon>
        <taxon>Sphingobacteriales</taxon>
        <taxon>Sphingobacteriaceae</taxon>
        <taxon>Pseudopedobacter</taxon>
    </lineage>
</organism>
<dbReference type="PANTHER" id="PTHR12815:SF47">
    <property type="entry name" value="TRANSLOCATION AND ASSEMBLY MODULE SUBUNIT TAMA"/>
    <property type="match status" value="1"/>
</dbReference>
<keyword evidence="2" id="KW-0812">Transmembrane</keyword>
<dbReference type="PANTHER" id="PTHR12815">
    <property type="entry name" value="SORTING AND ASSEMBLY MACHINERY SAMM50 PROTEIN FAMILY MEMBER"/>
    <property type="match status" value="1"/>
</dbReference>
<dbReference type="EMBL" id="JBHUDG010000051">
    <property type="protein sequence ID" value="MFD1631949.1"/>
    <property type="molecule type" value="Genomic_DNA"/>
</dbReference>
<evidence type="ECO:0000256" key="3">
    <source>
        <dbReference type="ARBA" id="ARBA00022729"/>
    </source>
</evidence>
<protein>
    <submittedName>
        <fullName evidence="7">BamA/TamA family outer membrane protein</fullName>
    </submittedName>
</protein>
<sequence>MVTKLEIKGIDNTFSDQAYSYVSLDIRPNAPINLWIYNTFNKKGNKNLGEAPRLLDSSLIDVSRLQLQKFLKTKGFLNATVTNEVEIVNKKAKIIFNAKQGEEFVIRNIEFAIKDPQISNLYLSNRDKFTKLKPGHRLDEDSISYERDQIYGVMKKNGYYDFVRQYVRAKIDTNLNSNRADIELEILNPGDSTHQKYKLDNTYIRIQPTNAILTGLKPDTLRIDSQYKFFDYSRFFKPQKISNYIFLKNGSLYNLEDVELTTQRLFDLNVFKSVTVDFAKKKDEPNTLIGLVDMIPLKRKSNRLDGEYNFNSSISGVNAGLTYQNKNMFGGAEIFEVKLRGGFQFDKNIKGSISERLLSSDYQIGASLNFPRLITPFRTSFVGRSGIPRTRIGVNYQIYNLKESYLRRVLGTNLTYDWTETKYKIHSFTPLNIQYVQGRISKELQDYLEGQGNSFFLSTLRSQLVSSMIYNYTYNLTRLNTLSNFTFFNGILEVGGNAAALASNLFDRSNPDKTNRTILGVPYYQFVRVETDARFYKSLGGDQQLIARLNPGMGYYYGNVAALPFDKQFFAGGSSGIRAWQARTLGPGNYNRASLPDSAARLKLRNLDQLGDVKLEGNLEYRFKILDDFFGSKLKGATFVDFGNTWRIKEDPQFPGSQFQLKKLWDQVAIGTGVGLRFDVSFFVFRLDAGIKVKDPQFNGKNQWITRYYFNDNLKKQFKANYAETNKPDVYSITQIQFGIGMPF</sequence>
<evidence type="ECO:0000256" key="1">
    <source>
        <dbReference type="ARBA" id="ARBA00004370"/>
    </source>
</evidence>